<feature type="domain" description="TfoX N-terminal" evidence="2">
    <location>
        <begin position="21"/>
        <end position="98"/>
    </location>
</feature>
<dbReference type="Pfam" id="PF04993">
    <property type="entry name" value="TfoX_N"/>
    <property type="match status" value="1"/>
</dbReference>
<dbReference type="EMBL" id="FNNA01000001">
    <property type="protein sequence ID" value="SDW37601.1"/>
    <property type="molecule type" value="Genomic_DNA"/>
</dbReference>
<evidence type="ECO:0000313" key="3">
    <source>
        <dbReference type="EMBL" id="SDW37601.1"/>
    </source>
</evidence>
<dbReference type="Proteomes" id="UP000182944">
    <property type="component" value="Unassembled WGS sequence"/>
</dbReference>
<protein>
    <submittedName>
        <fullName evidence="3">TfoX N-terminal domain-containing protein</fullName>
    </submittedName>
</protein>
<dbReference type="SUPFAM" id="SSF159894">
    <property type="entry name" value="YgaC/TfoX-N like"/>
    <property type="match status" value="1"/>
</dbReference>
<evidence type="ECO:0000259" key="2">
    <source>
        <dbReference type="Pfam" id="PF04993"/>
    </source>
</evidence>
<dbReference type="AlphaFoldDB" id="A0A1H2T170"/>
<proteinExistence type="predicted"/>
<dbReference type="InterPro" id="IPR007076">
    <property type="entry name" value="TfoX_N"/>
</dbReference>
<dbReference type="OrthoDB" id="214902at2"/>
<reference evidence="4" key="1">
    <citation type="submission" date="2016-10" db="EMBL/GenBank/DDBJ databases">
        <authorList>
            <person name="Varghese N."/>
            <person name="Submissions S."/>
        </authorList>
    </citation>
    <scope>NUCLEOTIDE SEQUENCE [LARGE SCALE GENOMIC DNA]</scope>
    <source>
        <strain evidence="4">DSM 29303</strain>
    </source>
</reference>
<evidence type="ECO:0000313" key="4">
    <source>
        <dbReference type="Proteomes" id="UP000182944"/>
    </source>
</evidence>
<feature type="compositionally biased region" description="Low complexity" evidence="1">
    <location>
        <begin position="121"/>
        <end position="134"/>
    </location>
</feature>
<dbReference type="STRING" id="1545044.SAMN05444276_101808"/>
<accession>A0A1H2T170</accession>
<name>A0A1H2T170_9RHOB</name>
<evidence type="ECO:0000256" key="1">
    <source>
        <dbReference type="SAM" id="MobiDB-lite"/>
    </source>
</evidence>
<feature type="region of interest" description="Disordered" evidence="1">
    <location>
        <begin position="111"/>
        <end position="134"/>
    </location>
</feature>
<dbReference type="Gene3D" id="3.30.1460.30">
    <property type="entry name" value="YgaC/TfoX-N like chaperone"/>
    <property type="match status" value="1"/>
</dbReference>
<sequence>MTRDPQAEDRLRAELAGAGLTGADGLSERPMFGGLCLMQHGHMLAGVREGRLMLRVGPEAEADALTLPAVTPMIHGGRRMRGYVFLDTAAASDDTRATLLAMALSHVGTLPPKGCGTAGPTRSQQTRSSRTQAP</sequence>
<dbReference type="RefSeq" id="WP_052176325.1">
    <property type="nucleotide sequence ID" value="NZ_FNNA01000001.1"/>
</dbReference>
<gene>
    <name evidence="3" type="ORF">SAMN05444276_101808</name>
</gene>
<organism evidence="3 4">
    <name type="scientific">Paracoccus sanguinis</name>
    <dbReference type="NCBI Taxonomy" id="1545044"/>
    <lineage>
        <taxon>Bacteria</taxon>
        <taxon>Pseudomonadati</taxon>
        <taxon>Pseudomonadota</taxon>
        <taxon>Alphaproteobacteria</taxon>
        <taxon>Rhodobacterales</taxon>
        <taxon>Paracoccaceae</taxon>
        <taxon>Paracoccus</taxon>
    </lineage>
</organism>
<keyword evidence="4" id="KW-1185">Reference proteome</keyword>